<dbReference type="CDD" id="cd04301">
    <property type="entry name" value="NAT_SF"/>
    <property type="match status" value="1"/>
</dbReference>
<gene>
    <name evidence="1" type="ordered locus">MLP_41940</name>
</gene>
<dbReference type="STRING" id="1032480.MLP_41940"/>
<dbReference type="SUPFAM" id="SSF55729">
    <property type="entry name" value="Acyl-CoA N-acyltransferases (Nat)"/>
    <property type="match status" value="2"/>
</dbReference>
<sequence>MRTIMMPILPLDTIDDLYPRYAAAWESLLPKAAARHRLSAEEFRHEMLDPRLEKYVVLDTDDRVVAMTTMTTDLDAIPWINPDFYQQRYPDECANGTMFYLGYSFVDIEHRRTRAFAMMTEAVDERVSSVHGVIGLDMCGFAMEHGIGRRLQRLFPSSREVVRGDTQTYLIADYRTSQRSNDCYALTSLAERPDLLDDVRMLLSKQWPAYTLIGNAGHGVDLDGLLLGLAESQLLLVDEQEALAGVGFSVPLQWDGTVDDLPGGWDDAIVASERLQRIGGRLDTVCVLSITVAPHLTGRGLAERLIGAFKERASGMGAHAVIIPVRPSQKSRYPLISMTEYLSWTRADAQSFDRWLRVHLRLGATVLAIAPESMVVTGTIAQWEGWLGMPLPGNGEFVIDGGLVPLLVDRTADQGRYVEPNVWVSYQTAR</sequence>
<keyword evidence="2" id="KW-1185">Reference proteome</keyword>
<evidence type="ECO:0000313" key="1">
    <source>
        <dbReference type="EMBL" id="BAK37208.1"/>
    </source>
</evidence>
<dbReference type="eggNOG" id="COG3153">
    <property type="taxonomic scope" value="Bacteria"/>
</dbReference>
<reference evidence="1 2" key="1">
    <citation type="submission" date="2011-05" db="EMBL/GenBank/DDBJ databases">
        <title>Whole genome sequence of Microlunatus phosphovorus NM-1.</title>
        <authorList>
            <person name="Hosoyama A."/>
            <person name="Sasaki K."/>
            <person name="Harada T."/>
            <person name="Igarashi R."/>
            <person name="Kawakoshi A."/>
            <person name="Sasagawa M."/>
            <person name="Fukada J."/>
            <person name="Nakamura S."/>
            <person name="Katano Y."/>
            <person name="Hanada S."/>
            <person name="Kamagata Y."/>
            <person name="Nakamura N."/>
            <person name="Yamazaki S."/>
            <person name="Fujita N."/>
        </authorList>
    </citation>
    <scope>NUCLEOTIDE SEQUENCE [LARGE SCALE GENOMIC DNA]</scope>
    <source>
        <strain evidence="2">ATCC 700054 / DSM 10555 / JCM 9379 / NBRC 101784 / NCIMB 13414 / VKM Ac-1990 / NM-1</strain>
    </source>
</reference>
<dbReference type="Gene3D" id="3.40.630.30">
    <property type="match status" value="1"/>
</dbReference>
<protein>
    <submittedName>
        <fullName evidence="1">Uncharacterized protein</fullName>
    </submittedName>
</protein>
<organism evidence="1 2">
    <name type="scientific">Microlunatus phosphovorus (strain ATCC 700054 / DSM 10555 / JCM 9379 / NBRC 101784 / NCIMB 13414 / VKM Ac-1990 / NM-1)</name>
    <dbReference type="NCBI Taxonomy" id="1032480"/>
    <lineage>
        <taxon>Bacteria</taxon>
        <taxon>Bacillati</taxon>
        <taxon>Actinomycetota</taxon>
        <taxon>Actinomycetes</taxon>
        <taxon>Propionibacteriales</taxon>
        <taxon>Propionibacteriaceae</taxon>
        <taxon>Microlunatus</taxon>
    </lineage>
</organism>
<name>F5XRZ5_MICPN</name>
<dbReference type="RefSeq" id="WP_013865045.1">
    <property type="nucleotide sequence ID" value="NC_015635.1"/>
</dbReference>
<dbReference type="AlphaFoldDB" id="F5XRZ5"/>
<dbReference type="EMBL" id="AP012204">
    <property type="protein sequence ID" value="BAK37208.1"/>
    <property type="molecule type" value="Genomic_DNA"/>
</dbReference>
<dbReference type="InterPro" id="IPR016181">
    <property type="entry name" value="Acyl_CoA_acyltransferase"/>
</dbReference>
<dbReference type="Proteomes" id="UP000007947">
    <property type="component" value="Chromosome"/>
</dbReference>
<dbReference type="OrthoDB" id="342444at2"/>
<dbReference type="KEGG" id="mph:MLP_41940"/>
<evidence type="ECO:0000313" key="2">
    <source>
        <dbReference type="Proteomes" id="UP000007947"/>
    </source>
</evidence>
<proteinExistence type="predicted"/>
<accession>F5XRZ5</accession>
<dbReference type="HOGENOM" id="CLU_637467_0_0_11"/>